<proteinExistence type="predicted"/>
<dbReference type="EMBL" id="MW598459">
    <property type="protein sequence ID" value="UGL60000.1"/>
    <property type="molecule type" value="Genomic_DNA"/>
</dbReference>
<protein>
    <submittedName>
        <fullName evidence="1">Uncharacterized protein</fullName>
    </submittedName>
</protein>
<dbReference type="RefSeq" id="YP_010651021.1">
    <property type="nucleotide sequence ID" value="NC_070780.1"/>
</dbReference>
<evidence type="ECO:0000313" key="2">
    <source>
        <dbReference type="Proteomes" id="UP000828108"/>
    </source>
</evidence>
<dbReference type="KEGG" id="vg:77926612"/>
<organism evidence="1 2">
    <name type="scientific">Escherichia phage vB_EcoM_RZ</name>
    <dbReference type="NCBI Taxonomy" id="2893954"/>
    <lineage>
        <taxon>Viruses</taxon>
        <taxon>Duplodnaviria</taxon>
        <taxon>Heunggongvirae</taxon>
        <taxon>Uroviricota</taxon>
        <taxon>Caudoviricetes</taxon>
        <taxon>Pantevenvirales</taxon>
        <taxon>Straboviridae</taxon>
        <taxon>Tevenvirinae</taxon>
        <taxon>Gaprivervirus</taxon>
        <taxon>Gaprivervirus arezed</taxon>
    </lineage>
</organism>
<sequence length="242" mass="27824">MYDCSDFNITNGEIVGQGDFNKSKTLIFVKCFICEETCKYKATVLKHKLKTKSWCSNCNLKRSYGESKLISELDAITRINSVNPLYSFDKWDTTYSTFTKSKAYIKCSTCSTSWITNLNNFTTKNKGCPNCCHKGFNAKKPAIVYVNKIEYPGGTALKYGITSNHDFRLWQQNHFSKCISSKLYYREFELGAQAKMLESAISVLYIKDRGYLNKDIMVDGYTETLPYYLKNDLINFIEGWKG</sequence>
<dbReference type="GeneID" id="77926612"/>
<reference evidence="1 2" key="1">
    <citation type="submission" date="2021-02" db="EMBL/GenBank/DDBJ databases">
        <authorList>
            <person name="Zhang R."/>
            <person name="Yu X."/>
            <person name="Xu J."/>
            <person name="Liu X."/>
        </authorList>
    </citation>
    <scope>NUCLEOTIDE SEQUENCE [LARGE SCALE GENOMIC DNA]</scope>
</reference>
<evidence type="ECO:0000313" key="1">
    <source>
        <dbReference type="EMBL" id="UGL60000.1"/>
    </source>
</evidence>
<accession>A0AAE8YIH4</accession>
<name>A0AAE8YIH4_9CAUD</name>
<dbReference type="Proteomes" id="UP000828108">
    <property type="component" value="Segment"/>
</dbReference>
<keyword evidence="2" id="KW-1185">Reference proteome</keyword>